<evidence type="ECO:0000256" key="2">
    <source>
        <dbReference type="ARBA" id="ARBA00022475"/>
    </source>
</evidence>
<evidence type="ECO:0000256" key="4">
    <source>
        <dbReference type="ARBA" id="ARBA00022989"/>
    </source>
</evidence>
<evidence type="ECO:0000256" key="3">
    <source>
        <dbReference type="ARBA" id="ARBA00022692"/>
    </source>
</evidence>
<organism evidence="7 8">
    <name type="scientific">Sinosporangium siamense</name>
    <dbReference type="NCBI Taxonomy" id="1367973"/>
    <lineage>
        <taxon>Bacteria</taxon>
        <taxon>Bacillati</taxon>
        <taxon>Actinomycetota</taxon>
        <taxon>Actinomycetes</taxon>
        <taxon>Streptosporangiales</taxon>
        <taxon>Streptosporangiaceae</taxon>
        <taxon>Sinosporangium</taxon>
    </lineage>
</organism>
<comment type="subcellular location">
    <subcellularLocation>
        <location evidence="1">Cell membrane</location>
        <topology evidence="1">Multi-pass membrane protein</topology>
    </subcellularLocation>
</comment>
<evidence type="ECO:0000256" key="5">
    <source>
        <dbReference type="ARBA" id="ARBA00023136"/>
    </source>
</evidence>
<dbReference type="Pfam" id="PF02653">
    <property type="entry name" value="BPD_transp_2"/>
    <property type="match status" value="1"/>
</dbReference>
<comment type="caution">
    <text evidence="7">The sequence shown here is derived from an EMBL/GenBank/DDBJ whole genome shotgun (WGS) entry which is preliminary data.</text>
</comment>
<keyword evidence="2" id="KW-1003">Cell membrane</keyword>
<evidence type="ECO:0000313" key="7">
    <source>
        <dbReference type="EMBL" id="GII94341.1"/>
    </source>
</evidence>
<sequence>MAKAVPLVAPSAELPGIVPGTLNLHAGILLQLGSAALVWWLIERSRFGFQVRALGANPHAARTAGMRVGRLQVTITFLSGGPEPAPRACP</sequence>
<gene>
    <name evidence="7" type="ORF">Ssi02_45720</name>
</gene>
<dbReference type="InterPro" id="IPR001851">
    <property type="entry name" value="ABC_transp_permease"/>
</dbReference>
<dbReference type="Proteomes" id="UP000606172">
    <property type="component" value="Unassembled WGS sequence"/>
</dbReference>
<keyword evidence="3 6" id="KW-0812">Transmembrane</keyword>
<keyword evidence="8" id="KW-1185">Reference proteome</keyword>
<reference evidence="7" key="1">
    <citation type="submission" date="2021-01" db="EMBL/GenBank/DDBJ databases">
        <title>Whole genome shotgun sequence of Sinosporangium siamense NBRC 109515.</title>
        <authorList>
            <person name="Komaki H."/>
            <person name="Tamura T."/>
        </authorList>
    </citation>
    <scope>NUCLEOTIDE SEQUENCE</scope>
    <source>
        <strain evidence="7">NBRC 109515</strain>
    </source>
</reference>
<name>A0A919RI71_9ACTN</name>
<feature type="transmembrane region" description="Helical" evidence="6">
    <location>
        <begin position="24"/>
        <end position="42"/>
    </location>
</feature>
<protein>
    <submittedName>
        <fullName evidence="7">Uncharacterized protein</fullName>
    </submittedName>
</protein>
<evidence type="ECO:0000313" key="8">
    <source>
        <dbReference type="Proteomes" id="UP000606172"/>
    </source>
</evidence>
<keyword evidence="5 6" id="KW-0472">Membrane</keyword>
<accession>A0A919RI71</accession>
<dbReference type="EMBL" id="BOOW01000029">
    <property type="protein sequence ID" value="GII94341.1"/>
    <property type="molecule type" value="Genomic_DNA"/>
</dbReference>
<keyword evidence="4 6" id="KW-1133">Transmembrane helix</keyword>
<dbReference type="AlphaFoldDB" id="A0A919RI71"/>
<proteinExistence type="predicted"/>
<dbReference type="RefSeq" id="WP_204028723.1">
    <property type="nucleotide sequence ID" value="NZ_BOOW01000029.1"/>
</dbReference>
<dbReference type="GO" id="GO:0005886">
    <property type="term" value="C:plasma membrane"/>
    <property type="evidence" value="ECO:0007669"/>
    <property type="project" value="UniProtKB-SubCell"/>
</dbReference>
<dbReference type="PANTHER" id="PTHR47089:SF1">
    <property type="entry name" value="GUANOSINE ABC TRANSPORTER PERMEASE PROTEIN NUPP"/>
    <property type="match status" value="1"/>
</dbReference>
<dbReference type="GO" id="GO:0022857">
    <property type="term" value="F:transmembrane transporter activity"/>
    <property type="evidence" value="ECO:0007669"/>
    <property type="project" value="InterPro"/>
</dbReference>
<dbReference type="PANTHER" id="PTHR47089">
    <property type="entry name" value="ABC TRANSPORTER, PERMEASE PROTEIN"/>
    <property type="match status" value="1"/>
</dbReference>
<evidence type="ECO:0000256" key="6">
    <source>
        <dbReference type="SAM" id="Phobius"/>
    </source>
</evidence>
<evidence type="ECO:0000256" key="1">
    <source>
        <dbReference type="ARBA" id="ARBA00004651"/>
    </source>
</evidence>